<evidence type="ECO:0000256" key="3">
    <source>
        <dbReference type="ARBA" id="ARBA00023125"/>
    </source>
</evidence>
<gene>
    <name evidence="7" type="ORF">ACFFTR_31680</name>
</gene>
<dbReference type="InterPro" id="IPR015943">
    <property type="entry name" value="WD40/YVTN_repeat-like_dom_sf"/>
</dbReference>
<accession>A0ABV5MFQ0</accession>
<evidence type="ECO:0000256" key="2">
    <source>
        <dbReference type="ARBA" id="ARBA00023082"/>
    </source>
</evidence>
<evidence type="ECO:0000256" key="1">
    <source>
        <dbReference type="ARBA" id="ARBA00023015"/>
    </source>
</evidence>
<keyword evidence="5" id="KW-1133">Transmembrane helix</keyword>
<dbReference type="InterPro" id="IPR013325">
    <property type="entry name" value="RNA_pol_sigma_r2"/>
</dbReference>
<keyword evidence="3" id="KW-0238">DNA-binding</keyword>
<dbReference type="PANTHER" id="PTHR43133">
    <property type="entry name" value="RNA POLYMERASE ECF-TYPE SIGMA FACTO"/>
    <property type="match status" value="1"/>
</dbReference>
<dbReference type="Gene3D" id="1.10.1740.10">
    <property type="match status" value="1"/>
</dbReference>
<organism evidence="7 8">
    <name type="scientific">Dactylosporangium vinaceum</name>
    <dbReference type="NCBI Taxonomy" id="53362"/>
    <lineage>
        <taxon>Bacteria</taxon>
        <taxon>Bacillati</taxon>
        <taxon>Actinomycetota</taxon>
        <taxon>Actinomycetes</taxon>
        <taxon>Micromonosporales</taxon>
        <taxon>Micromonosporaceae</taxon>
        <taxon>Dactylosporangium</taxon>
    </lineage>
</organism>
<keyword evidence="2" id="KW-0731">Sigma factor</keyword>
<dbReference type="Proteomes" id="UP001589608">
    <property type="component" value="Unassembled WGS sequence"/>
</dbReference>
<evidence type="ECO:0000259" key="6">
    <source>
        <dbReference type="Pfam" id="PF04542"/>
    </source>
</evidence>
<keyword evidence="5" id="KW-0812">Transmembrane</keyword>
<reference evidence="7 8" key="1">
    <citation type="submission" date="2024-09" db="EMBL/GenBank/DDBJ databases">
        <authorList>
            <person name="Sun Q."/>
            <person name="Mori K."/>
        </authorList>
    </citation>
    <scope>NUCLEOTIDE SEQUENCE [LARGE SCALE GENOMIC DNA]</scope>
    <source>
        <strain evidence="7 8">JCM 3307</strain>
    </source>
</reference>
<dbReference type="RefSeq" id="WP_246656179.1">
    <property type="nucleotide sequence ID" value="NZ_CP061913.1"/>
</dbReference>
<evidence type="ECO:0000313" key="8">
    <source>
        <dbReference type="Proteomes" id="UP001589608"/>
    </source>
</evidence>
<dbReference type="InterPro" id="IPR039425">
    <property type="entry name" value="RNA_pol_sigma-70-like"/>
</dbReference>
<keyword evidence="8" id="KW-1185">Reference proteome</keyword>
<dbReference type="EMBL" id="JBHMCA010000054">
    <property type="protein sequence ID" value="MFB9447676.1"/>
    <property type="molecule type" value="Genomic_DNA"/>
</dbReference>
<feature type="domain" description="RNA polymerase sigma-70 region 2" evidence="6">
    <location>
        <begin position="17"/>
        <end position="80"/>
    </location>
</feature>
<dbReference type="SUPFAM" id="SSF50969">
    <property type="entry name" value="YVTN repeat-like/Quinoprotein amine dehydrogenase"/>
    <property type="match status" value="1"/>
</dbReference>
<dbReference type="InterPro" id="IPR007627">
    <property type="entry name" value="RNA_pol_sigma70_r2"/>
</dbReference>
<evidence type="ECO:0000313" key="7">
    <source>
        <dbReference type="EMBL" id="MFB9447676.1"/>
    </source>
</evidence>
<sequence>MWVGVDGEESFRAFVVARGPRLSRIAFLLTGDHQLAEDLVQTALARAALRWSRLVVGGDPEAYVRRIMVNERTSWWRRQRFEVQGRAPIELDGAAGRDEATEVTDRVALLAALARLTPRQRAVVVLRRAHRIRRRRRLAGAAAAAAATAVVLAAGVAVWPGGRPGAEPAAPVPTVLTSRRPTLPALPDAAVGAASLLYHEPCTGGSCDADVTVLVDGRRYALGRLGDLGTPSLSPDGRWVAALFGSGYRLRDLTSDAAPQAPLGDRLRSGVWEPMGWSPDSRWLVMWSVLGGDTFGYTRVELTSRQVVTYRPPVANEVIAVLPSGELVVVDRGRPLTLHILDPATGAERTVAVDARQAALGPGQELFNGGTDPALVSADGTRITMTVKQDHRAVRLLEISLATGAVERQFALPPGSAWRPAAVAGDAVLMVAHEPTRVGRLDRATGAITVTSPVPDTARVLLPGAHTLF</sequence>
<evidence type="ECO:0000256" key="5">
    <source>
        <dbReference type="SAM" id="Phobius"/>
    </source>
</evidence>
<dbReference type="Gene3D" id="2.130.10.10">
    <property type="entry name" value="YVTN repeat-like/Quinoprotein amine dehydrogenase"/>
    <property type="match status" value="1"/>
</dbReference>
<comment type="caution">
    <text evidence="7">The sequence shown here is derived from an EMBL/GenBank/DDBJ whole genome shotgun (WGS) entry which is preliminary data.</text>
</comment>
<dbReference type="Pfam" id="PF04542">
    <property type="entry name" value="Sigma70_r2"/>
    <property type="match status" value="1"/>
</dbReference>
<keyword evidence="5" id="KW-0472">Membrane</keyword>
<keyword evidence="4" id="KW-0804">Transcription</keyword>
<protein>
    <submittedName>
        <fullName evidence="7">Sigma factor</fullName>
    </submittedName>
</protein>
<evidence type="ECO:0000256" key="4">
    <source>
        <dbReference type="ARBA" id="ARBA00023163"/>
    </source>
</evidence>
<keyword evidence="1" id="KW-0805">Transcription regulation</keyword>
<proteinExistence type="predicted"/>
<name>A0ABV5MFQ0_9ACTN</name>
<feature type="transmembrane region" description="Helical" evidence="5">
    <location>
        <begin position="138"/>
        <end position="159"/>
    </location>
</feature>
<dbReference type="InterPro" id="IPR011044">
    <property type="entry name" value="Quino_amine_DH_bsu"/>
</dbReference>
<dbReference type="SUPFAM" id="SSF88946">
    <property type="entry name" value="Sigma2 domain of RNA polymerase sigma factors"/>
    <property type="match status" value="1"/>
</dbReference>
<dbReference type="PANTHER" id="PTHR43133:SF50">
    <property type="entry name" value="ECF RNA POLYMERASE SIGMA FACTOR SIGM"/>
    <property type="match status" value="1"/>
</dbReference>